<evidence type="ECO:0000313" key="3">
    <source>
        <dbReference type="Proteomes" id="UP001197093"/>
    </source>
</evidence>
<gene>
    <name evidence="2" type="ORF">NEMBOFW57_006899</name>
</gene>
<accession>A0AAD4HZZ4</accession>
<dbReference type="AlphaFoldDB" id="A0AAD4HZZ4"/>
<comment type="caution">
    <text evidence="2">The sequence shown here is derived from an EMBL/GenBank/DDBJ whole genome shotgun (WGS) entry which is preliminary data.</text>
</comment>
<comment type="similarity">
    <text evidence="1">Belongs to the short-chain dehydrogenases/reductases (SDR) family.</text>
</comment>
<dbReference type="InterPro" id="IPR036291">
    <property type="entry name" value="NAD(P)-bd_dom_sf"/>
</dbReference>
<dbReference type="EMBL" id="JAHCVI010000003">
    <property type="protein sequence ID" value="KAG7287388.1"/>
    <property type="molecule type" value="Genomic_DNA"/>
</dbReference>
<evidence type="ECO:0000313" key="2">
    <source>
        <dbReference type="EMBL" id="KAG7287388.1"/>
    </source>
</evidence>
<dbReference type="GO" id="GO:0016491">
    <property type="term" value="F:oxidoreductase activity"/>
    <property type="evidence" value="ECO:0007669"/>
    <property type="project" value="TreeGrafter"/>
</dbReference>
<protein>
    <submittedName>
        <fullName evidence="2">Uncharacterized protein</fullName>
    </submittedName>
</protein>
<keyword evidence="3" id="KW-1185">Reference proteome</keyword>
<dbReference type="InterPro" id="IPR051468">
    <property type="entry name" value="Fungal_SecMetab_SDRs"/>
</dbReference>
<sequence>MSENTVYLITGANRAEPHLGHAGRALRAEHGIDRLDVVVANAGAASGQGVLETDPETEMAWDFEVNALGPARLFRGVWGLLERKDVGRRMGAGQGSGELVGEEELGQGLADAIGFKQPPLTVEQSVKGVAEQIDGLTPEKSGKFLTYTGAELPW</sequence>
<organism evidence="2 3">
    <name type="scientific">Staphylotrichum longicolle</name>
    <dbReference type="NCBI Taxonomy" id="669026"/>
    <lineage>
        <taxon>Eukaryota</taxon>
        <taxon>Fungi</taxon>
        <taxon>Dikarya</taxon>
        <taxon>Ascomycota</taxon>
        <taxon>Pezizomycotina</taxon>
        <taxon>Sordariomycetes</taxon>
        <taxon>Sordariomycetidae</taxon>
        <taxon>Sordariales</taxon>
        <taxon>Chaetomiaceae</taxon>
        <taxon>Staphylotrichum</taxon>
    </lineage>
</organism>
<dbReference type="GO" id="GO:0005737">
    <property type="term" value="C:cytoplasm"/>
    <property type="evidence" value="ECO:0007669"/>
    <property type="project" value="TreeGrafter"/>
</dbReference>
<evidence type="ECO:0000256" key="1">
    <source>
        <dbReference type="ARBA" id="ARBA00006484"/>
    </source>
</evidence>
<dbReference type="Gene3D" id="3.40.50.720">
    <property type="entry name" value="NAD(P)-binding Rossmann-like Domain"/>
    <property type="match status" value="1"/>
</dbReference>
<dbReference type="PANTHER" id="PTHR43544">
    <property type="entry name" value="SHORT-CHAIN DEHYDROGENASE/REDUCTASE"/>
    <property type="match status" value="1"/>
</dbReference>
<name>A0AAD4HZZ4_9PEZI</name>
<dbReference type="SUPFAM" id="SSF51735">
    <property type="entry name" value="NAD(P)-binding Rossmann-fold domains"/>
    <property type="match status" value="1"/>
</dbReference>
<dbReference type="PANTHER" id="PTHR43544:SF26">
    <property type="entry name" value="SHORT CHAIN DEHYDROGENASE_REDUCTASE FAMILY OXIDOREDUCTASE (JCVI)"/>
    <property type="match status" value="1"/>
</dbReference>
<proteinExistence type="inferred from homology"/>
<reference evidence="2" key="1">
    <citation type="submission" date="2023-02" db="EMBL/GenBank/DDBJ databases">
        <authorList>
            <person name="Palmer J.M."/>
        </authorList>
    </citation>
    <scope>NUCLEOTIDE SEQUENCE</scope>
    <source>
        <strain evidence="2">FW57</strain>
    </source>
</reference>
<dbReference type="Proteomes" id="UP001197093">
    <property type="component" value="Unassembled WGS sequence"/>
</dbReference>